<dbReference type="AlphaFoldDB" id="A0A2U3VIY1"/>
<dbReference type="FunFam" id="3.30.160.60:FF:000496">
    <property type="entry name" value="Zinc finger with KRAB and SCAN domains 1"/>
    <property type="match status" value="1"/>
</dbReference>
<keyword evidence="6 13" id="KW-0863">Zinc-finger</keyword>
<evidence type="ECO:0000256" key="15">
    <source>
        <dbReference type="SAM" id="MobiDB-lite"/>
    </source>
</evidence>
<dbReference type="SUPFAM" id="SSF109640">
    <property type="entry name" value="KRAB domain (Kruppel-associated box)"/>
    <property type="match status" value="1"/>
</dbReference>
<dbReference type="PROSITE" id="PS50157">
    <property type="entry name" value="ZINC_FINGER_C2H2_2"/>
    <property type="match status" value="5"/>
</dbReference>
<dbReference type="PANTHER" id="PTHR24384">
    <property type="entry name" value="FINGER PUTATIVE TRANSCRIPTION FACTOR FAMILY-RELATED"/>
    <property type="match status" value="1"/>
</dbReference>
<dbReference type="CDD" id="cd07936">
    <property type="entry name" value="SCAN"/>
    <property type="match status" value="1"/>
</dbReference>
<gene>
    <name evidence="20" type="primary">ZNF215</name>
</gene>
<dbReference type="PANTHER" id="PTHR24384:SF246">
    <property type="entry name" value="GENE, 19965-RELATED"/>
    <property type="match status" value="1"/>
</dbReference>
<dbReference type="InterPro" id="IPR003309">
    <property type="entry name" value="SCAN_dom"/>
</dbReference>
<dbReference type="Pfam" id="PF02023">
    <property type="entry name" value="SCAN"/>
    <property type="match status" value="1"/>
</dbReference>
<proteinExistence type="inferred from homology"/>
<feature type="domain" description="SCAN box" evidence="17">
    <location>
        <begin position="48"/>
        <end position="126"/>
    </location>
</feature>
<evidence type="ECO:0000313" key="19">
    <source>
        <dbReference type="Proteomes" id="UP000245340"/>
    </source>
</evidence>
<dbReference type="FunFam" id="3.30.160.60:FF:002063">
    <property type="entry name" value="RB associated KRAB zinc finger"/>
    <property type="match status" value="1"/>
</dbReference>
<accession>A0A2U3VIY1</accession>
<evidence type="ECO:0000259" key="18">
    <source>
        <dbReference type="PROSITE" id="PS50805"/>
    </source>
</evidence>
<dbReference type="PROSITE" id="PS50804">
    <property type="entry name" value="SCAN_BOX"/>
    <property type="match status" value="1"/>
</dbReference>
<feature type="domain" description="C2H2-type" evidence="16">
    <location>
        <begin position="446"/>
        <end position="475"/>
    </location>
</feature>
<keyword evidence="4" id="KW-0479">Metal-binding</keyword>
<name>A0A2U3VIY1_ODORO</name>
<dbReference type="GO" id="GO:0008270">
    <property type="term" value="F:zinc ion binding"/>
    <property type="evidence" value="ECO:0007669"/>
    <property type="project" value="UniProtKB-KW"/>
</dbReference>
<dbReference type="CTD" id="7762"/>
<dbReference type="Proteomes" id="UP000245340">
    <property type="component" value="Unplaced"/>
</dbReference>
<dbReference type="InParanoid" id="A0A2U3VIY1"/>
<dbReference type="FunFam" id="3.30.160.60:FF:000690">
    <property type="entry name" value="Zinc finger protein 354C"/>
    <property type="match status" value="1"/>
</dbReference>
<evidence type="ECO:0000256" key="13">
    <source>
        <dbReference type="PROSITE-ProRule" id="PRU00042"/>
    </source>
</evidence>
<keyword evidence="9" id="KW-0238">DNA-binding</keyword>
<protein>
    <recommendedName>
        <fullName evidence="12">Zinc finger protein 215</fullName>
    </recommendedName>
</protein>
<dbReference type="PROSITE" id="PS00028">
    <property type="entry name" value="ZINC_FINGER_C2H2_1"/>
    <property type="match status" value="4"/>
</dbReference>
<comment type="similarity">
    <text evidence="3">Belongs to the krueppel C2H2-type zinc-finger protein family.</text>
</comment>
<feature type="region of interest" description="Disordered" evidence="15">
    <location>
        <begin position="246"/>
        <end position="271"/>
    </location>
</feature>
<feature type="domain" description="C2H2-type" evidence="16">
    <location>
        <begin position="504"/>
        <end position="531"/>
    </location>
</feature>
<dbReference type="InterPro" id="IPR050752">
    <property type="entry name" value="C2H2-ZF_domain"/>
</dbReference>
<dbReference type="STRING" id="9708.A0A2U3VIY1"/>
<dbReference type="KEGG" id="oro:101373690"/>
<feature type="domain" description="C2H2-type" evidence="16">
    <location>
        <begin position="420"/>
        <end position="447"/>
    </location>
</feature>
<keyword evidence="19" id="KW-1185">Reference proteome</keyword>
<evidence type="ECO:0000256" key="7">
    <source>
        <dbReference type="ARBA" id="ARBA00022833"/>
    </source>
</evidence>
<keyword evidence="8" id="KW-0805">Transcription regulation</keyword>
<dbReference type="GO" id="GO:0000981">
    <property type="term" value="F:DNA-binding transcription factor activity, RNA polymerase II-specific"/>
    <property type="evidence" value="ECO:0007669"/>
    <property type="project" value="TreeGrafter"/>
</dbReference>
<organism evidence="19 20">
    <name type="scientific">Odobenus rosmarus divergens</name>
    <name type="common">Pacific walrus</name>
    <dbReference type="NCBI Taxonomy" id="9708"/>
    <lineage>
        <taxon>Eukaryota</taxon>
        <taxon>Metazoa</taxon>
        <taxon>Chordata</taxon>
        <taxon>Craniata</taxon>
        <taxon>Vertebrata</taxon>
        <taxon>Euteleostomi</taxon>
        <taxon>Mammalia</taxon>
        <taxon>Eutheria</taxon>
        <taxon>Laurasiatheria</taxon>
        <taxon>Carnivora</taxon>
        <taxon>Caniformia</taxon>
        <taxon>Pinnipedia</taxon>
        <taxon>Odobenidae</taxon>
        <taxon>Odobenus</taxon>
    </lineage>
</organism>
<dbReference type="InterPro" id="IPR036051">
    <property type="entry name" value="KRAB_dom_sf"/>
</dbReference>
<dbReference type="GO" id="GO:0042802">
    <property type="term" value="F:identical protein binding"/>
    <property type="evidence" value="ECO:0007669"/>
    <property type="project" value="UniProtKB-ARBA"/>
</dbReference>
<dbReference type="RefSeq" id="XP_004394676.1">
    <property type="nucleotide sequence ID" value="XM_004394619.1"/>
</dbReference>
<dbReference type="Pfam" id="PF01352">
    <property type="entry name" value="KRAB"/>
    <property type="match status" value="1"/>
</dbReference>
<dbReference type="SMART" id="SM00431">
    <property type="entry name" value="SCAN"/>
    <property type="match status" value="1"/>
</dbReference>
<keyword evidence="10" id="KW-0804">Transcription</keyword>
<feature type="domain" description="C2H2-type" evidence="16">
    <location>
        <begin position="476"/>
        <end position="503"/>
    </location>
</feature>
<evidence type="ECO:0000256" key="14">
    <source>
        <dbReference type="PROSITE-ProRule" id="PRU00187"/>
    </source>
</evidence>
<evidence type="ECO:0000256" key="1">
    <source>
        <dbReference type="ARBA" id="ARBA00003767"/>
    </source>
</evidence>
<dbReference type="InterPro" id="IPR036236">
    <property type="entry name" value="Znf_C2H2_sf"/>
</dbReference>
<dbReference type="Gene3D" id="6.10.140.140">
    <property type="match status" value="1"/>
</dbReference>
<dbReference type="SMART" id="SM00349">
    <property type="entry name" value="KRAB"/>
    <property type="match status" value="1"/>
</dbReference>
<feature type="domain" description="KRAB" evidence="18">
    <location>
        <begin position="165"/>
        <end position="238"/>
    </location>
</feature>
<dbReference type="SUPFAM" id="SSF47353">
    <property type="entry name" value="Retrovirus capsid dimerization domain-like"/>
    <property type="match status" value="1"/>
</dbReference>
<dbReference type="Gene3D" id="1.10.4020.10">
    <property type="entry name" value="DNA breaking-rejoining enzymes"/>
    <property type="match status" value="1"/>
</dbReference>
<keyword evidence="7" id="KW-0862">Zinc</keyword>
<evidence type="ECO:0000256" key="8">
    <source>
        <dbReference type="ARBA" id="ARBA00023015"/>
    </source>
</evidence>
<dbReference type="InterPro" id="IPR001909">
    <property type="entry name" value="KRAB"/>
</dbReference>
<sequence length="551" mass="63733">MQSLNKLMAISKPQNLILHEQSKALRADVSWQQESIPVMETCDSEASRQRFRNFQYLAVSGPHEALCQLWELCLQWLRPEVHTKQQILELLVLEQFLTILPEDIRTWVNLQHPRNSKEVMTLIEDVIEMLKDEEIPCKDCVILQKGNIKEKMETDSLTGNSQESITFKDVIVEFSEEEWGQLDPSVKTLYRDVMLENYRNLNSVHQEHLLYKPVEISKLESKERRWAVEQEIPSTSVLDREVISENQDSVPKQRISGKESPPGVIMTRPTKSGAPSLDAWMSNDWLYRNQEHWDINLPEEAFVHKTVNTEVGNFEGSENKKSLDVKSVNSILGIQQGIPMRKESSKCGKFKTNFKFNVDSGKQYSEYNECGNALSLSIDIHHPESHTLVNSYECYQCGRAFSRSSSLIRHQIIHTGEKPYKCSECGRFFNRRTNLTKHQKIHTEAKVCEGNKCRKAFSETEDSNKNSRLHSGDNPYECVNCGKSFSRSSSLIRHQMIHTGEKPFKCKECEKTFNRSSNLKKHQKLHTQEKSCKRKKSTITYINEFILEGIL</sequence>
<dbReference type="PROSITE" id="PS50805">
    <property type="entry name" value="KRAB"/>
    <property type="match status" value="1"/>
</dbReference>
<dbReference type="GO" id="GO:0005634">
    <property type="term" value="C:nucleus"/>
    <property type="evidence" value="ECO:0007669"/>
    <property type="project" value="UniProtKB-SubCell"/>
</dbReference>
<evidence type="ECO:0000256" key="2">
    <source>
        <dbReference type="ARBA" id="ARBA00004123"/>
    </source>
</evidence>
<dbReference type="GO" id="GO:0000978">
    <property type="term" value="F:RNA polymerase II cis-regulatory region sequence-specific DNA binding"/>
    <property type="evidence" value="ECO:0007669"/>
    <property type="project" value="TreeGrafter"/>
</dbReference>
<evidence type="ECO:0000256" key="9">
    <source>
        <dbReference type="ARBA" id="ARBA00023125"/>
    </source>
</evidence>
<dbReference type="GeneID" id="101373690"/>
<evidence type="ECO:0000256" key="4">
    <source>
        <dbReference type="ARBA" id="ARBA00022723"/>
    </source>
</evidence>
<dbReference type="Gene3D" id="3.30.160.60">
    <property type="entry name" value="Classic Zinc Finger"/>
    <property type="match status" value="4"/>
</dbReference>
<comment type="function">
    <text evidence="1">May be involved in transcriptional regulation.</text>
</comment>
<comment type="subcellular location">
    <subcellularLocation>
        <location evidence="2 14">Nucleus</location>
    </subcellularLocation>
</comment>
<evidence type="ECO:0000256" key="5">
    <source>
        <dbReference type="ARBA" id="ARBA00022737"/>
    </source>
</evidence>
<dbReference type="Pfam" id="PF00096">
    <property type="entry name" value="zf-C2H2"/>
    <property type="match status" value="4"/>
</dbReference>
<evidence type="ECO:0000256" key="10">
    <source>
        <dbReference type="ARBA" id="ARBA00023163"/>
    </source>
</evidence>
<evidence type="ECO:0000313" key="20">
    <source>
        <dbReference type="RefSeq" id="XP_004394676.1"/>
    </source>
</evidence>
<evidence type="ECO:0000256" key="3">
    <source>
        <dbReference type="ARBA" id="ARBA00006991"/>
    </source>
</evidence>
<reference evidence="20" key="1">
    <citation type="submission" date="2025-08" db="UniProtKB">
        <authorList>
            <consortium name="RefSeq"/>
        </authorList>
    </citation>
    <scope>IDENTIFICATION</scope>
</reference>
<dbReference type="SMART" id="SM00355">
    <property type="entry name" value="ZnF_C2H2"/>
    <property type="match status" value="4"/>
</dbReference>
<dbReference type="InterPro" id="IPR038269">
    <property type="entry name" value="SCAN_sf"/>
</dbReference>
<evidence type="ECO:0000259" key="16">
    <source>
        <dbReference type="PROSITE" id="PS50157"/>
    </source>
</evidence>
<feature type="domain" description="C2H2-type" evidence="16">
    <location>
        <begin position="392"/>
        <end position="419"/>
    </location>
</feature>
<evidence type="ECO:0000256" key="12">
    <source>
        <dbReference type="ARBA" id="ARBA00067253"/>
    </source>
</evidence>
<dbReference type="FunFam" id="1.10.4020.10:FF:000001">
    <property type="entry name" value="zinc finger protein 263 isoform X1"/>
    <property type="match status" value="1"/>
</dbReference>
<dbReference type="FunFam" id="3.30.160.60:FF:000358">
    <property type="entry name" value="zinc finger protein 24"/>
    <property type="match status" value="1"/>
</dbReference>
<keyword evidence="5" id="KW-0677">Repeat</keyword>
<dbReference type="SUPFAM" id="SSF57667">
    <property type="entry name" value="beta-beta-alpha zinc fingers"/>
    <property type="match status" value="2"/>
</dbReference>
<evidence type="ECO:0000256" key="11">
    <source>
        <dbReference type="ARBA" id="ARBA00023242"/>
    </source>
</evidence>
<dbReference type="CDD" id="cd07765">
    <property type="entry name" value="KRAB_A-box"/>
    <property type="match status" value="1"/>
</dbReference>
<evidence type="ECO:0000259" key="17">
    <source>
        <dbReference type="PROSITE" id="PS50804"/>
    </source>
</evidence>
<dbReference type="OrthoDB" id="6077919at2759"/>
<dbReference type="InterPro" id="IPR013087">
    <property type="entry name" value="Znf_C2H2_type"/>
</dbReference>
<keyword evidence="11 14" id="KW-0539">Nucleus</keyword>
<evidence type="ECO:0000256" key="6">
    <source>
        <dbReference type="ARBA" id="ARBA00022771"/>
    </source>
</evidence>